<evidence type="ECO:0000313" key="1">
    <source>
        <dbReference type="EMBL" id="MEQ2163943.1"/>
    </source>
</evidence>
<gene>
    <name evidence="1" type="ORF">GOODEAATRI_001404</name>
</gene>
<comment type="caution">
    <text evidence="1">The sequence shown here is derived from an EMBL/GenBank/DDBJ whole genome shotgun (WGS) entry which is preliminary data.</text>
</comment>
<name>A0ABV0MXT9_9TELE</name>
<dbReference type="Proteomes" id="UP001476798">
    <property type="component" value="Unassembled WGS sequence"/>
</dbReference>
<accession>A0ABV0MXT9</accession>
<dbReference type="EMBL" id="JAHRIO010020034">
    <property type="protein sequence ID" value="MEQ2163943.1"/>
    <property type="molecule type" value="Genomic_DNA"/>
</dbReference>
<reference evidence="1 2" key="1">
    <citation type="submission" date="2021-06" db="EMBL/GenBank/DDBJ databases">
        <authorList>
            <person name="Palmer J.M."/>
        </authorList>
    </citation>
    <scope>NUCLEOTIDE SEQUENCE [LARGE SCALE GENOMIC DNA]</scope>
    <source>
        <strain evidence="1 2">GA_2019</strain>
        <tissue evidence="1">Muscle</tissue>
    </source>
</reference>
<keyword evidence="2" id="KW-1185">Reference proteome</keyword>
<protein>
    <submittedName>
        <fullName evidence="1">Uncharacterized protein</fullName>
    </submittedName>
</protein>
<organism evidence="1 2">
    <name type="scientific">Goodea atripinnis</name>
    <dbReference type="NCBI Taxonomy" id="208336"/>
    <lineage>
        <taxon>Eukaryota</taxon>
        <taxon>Metazoa</taxon>
        <taxon>Chordata</taxon>
        <taxon>Craniata</taxon>
        <taxon>Vertebrata</taxon>
        <taxon>Euteleostomi</taxon>
        <taxon>Actinopterygii</taxon>
        <taxon>Neopterygii</taxon>
        <taxon>Teleostei</taxon>
        <taxon>Neoteleostei</taxon>
        <taxon>Acanthomorphata</taxon>
        <taxon>Ovalentaria</taxon>
        <taxon>Atherinomorphae</taxon>
        <taxon>Cyprinodontiformes</taxon>
        <taxon>Goodeidae</taxon>
        <taxon>Goodea</taxon>
    </lineage>
</organism>
<sequence>MFYKLFFNLENTLIQAAGRSIPVLNPLKAAFTLFPILPALLKCFHTRWTGGNLGIWLYSGNLLKTSQSQLLQSKLETGKWGSWESVQLAQPRSPAQGAESWHLKYCDPSIPSWD</sequence>
<proteinExistence type="predicted"/>
<evidence type="ECO:0000313" key="2">
    <source>
        <dbReference type="Proteomes" id="UP001476798"/>
    </source>
</evidence>